<dbReference type="PROSITE" id="PS51163">
    <property type="entry name" value="YRDC"/>
    <property type="match status" value="1"/>
</dbReference>
<dbReference type="InterPro" id="IPR006070">
    <property type="entry name" value="Sua5-like_dom"/>
</dbReference>
<comment type="catalytic activity">
    <reaction evidence="9">
        <text>an acyl phosphate + H2O = a carboxylate + phosphate + H(+)</text>
        <dbReference type="Rhea" id="RHEA:14965"/>
        <dbReference type="ChEBI" id="CHEBI:15377"/>
        <dbReference type="ChEBI" id="CHEBI:15378"/>
        <dbReference type="ChEBI" id="CHEBI:29067"/>
        <dbReference type="ChEBI" id="CHEBI:43474"/>
        <dbReference type="ChEBI" id="CHEBI:59918"/>
        <dbReference type="EC" id="3.6.1.7"/>
    </reaction>
</comment>
<evidence type="ECO:0000259" key="11">
    <source>
        <dbReference type="PROSITE" id="PS51163"/>
    </source>
</evidence>
<dbReference type="GO" id="GO:0016874">
    <property type="term" value="F:ligase activity"/>
    <property type="evidence" value="ECO:0007669"/>
    <property type="project" value="UniProtKB-UniRule"/>
</dbReference>
<dbReference type="Pfam" id="PF00708">
    <property type="entry name" value="Acylphosphatase"/>
    <property type="match status" value="1"/>
</dbReference>
<dbReference type="AlphaFoldDB" id="A0A832A4I0"/>
<dbReference type="FunFam" id="3.30.420.360:FF:000001">
    <property type="entry name" value="Carbamoyltransferase HypF"/>
    <property type="match status" value="1"/>
</dbReference>
<reference evidence="12" key="1">
    <citation type="journal article" date="2020" name="mSystems">
        <title>Genome- and Community-Level Interaction Insights into Carbon Utilization and Element Cycling Functions of Hydrothermarchaeota in Hydrothermal Sediment.</title>
        <authorList>
            <person name="Zhou Z."/>
            <person name="Liu Y."/>
            <person name="Xu W."/>
            <person name="Pan J."/>
            <person name="Luo Z.H."/>
            <person name="Li M."/>
        </authorList>
    </citation>
    <scope>NUCLEOTIDE SEQUENCE [LARGE SCALE GENOMIC DNA]</scope>
    <source>
        <strain evidence="12">SpSt-456</strain>
    </source>
</reference>
<dbReference type="InterPro" id="IPR051060">
    <property type="entry name" value="Carbamoyltrans_HypF-like"/>
</dbReference>
<dbReference type="InterPro" id="IPR017968">
    <property type="entry name" value="Acylphosphatase_CS"/>
</dbReference>
<feature type="active site" evidence="9">
    <location>
        <position position="36"/>
    </location>
</feature>
<dbReference type="SUPFAM" id="SSF55821">
    <property type="entry name" value="YrdC/RibB"/>
    <property type="match status" value="1"/>
</dbReference>
<dbReference type="Pfam" id="PF01300">
    <property type="entry name" value="Sua5_yciO_yrdC"/>
    <property type="match status" value="1"/>
</dbReference>
<dbReference type="PROSITE" id="PS51160">
    <property type="entry name" value="ACYLPHOSPHATASE_3"/>
    <property type="match status" value="1"/>
</dbReference>
<dbReference type="InterPro" id="IPR017945">
    <property type="entry name" value="DHBP_synth_RibB-like_a/b_dom"/>
</dbReference>
<dbReference type="Pfam" id="PF17788">
    <property type="entry name" value="HypF_C"/>
    <property type="match status" value="1"/>
</dbReference>
<dbReference type="InterPro" id="IPR011125">
    <property type="entry name" value="Znf_HypF"/>
</dbReference>
<dbReference type="InterPro" id="IPR041440">
    <property type="entry name" value="HypF_C"/>
</dbReference>
<dbReference type="GO" id="GO:0003998">
    <property type="term" value="F:acylphosphatase activity"/>
    <property type="evidence" value="ECO:0007669"/>
    <property type="project" value="UniProtKB-EC"/>
</dbReference>
<dbReference type="GO" id="GO:0003725">
    <property type="term" value="F:double-stranded RNA binding"/>
    <property type="evidence" value="ECO:0007669"/>
    <property type="project" value="InterPro"/>
</dbReference>
<keyword evidence="5" id="KW-0863">Zinc-finger</keyword>
<dbReference type="PIRSF" id="PIRSF006256">
    <property type="entry name" value="CMPcnvr_hdrg_mat"/>
    <property type="match status" value="1"/>
</dbReference>
<comment type="pathway">
    <text evidence="1">Protein modification; [NiFe] hydrogenase maturation.</text>
</comment>
<keyword evidence="3" id="KW-0436">Ligase</keyword>
<feature type="active site" evidence="9">
    <location>
        <position position="18"/>
    </location>
</feature>
<keyword evidence="12" id="KW-0808">Transferase</keyword>
<dbReference type="InterPro" id="IPR036046">
    <property type="entry name" value="Acylphosphatase-like_dom_sf"/>
</dbReference>
<evidence type="ECO:0000313" key="12">
    <source>
        <dbReference type="EMBL" id="HFK97467.1"/>
    </source>
</evidence>
<dbReference type="NCBIfam" id="TIGR00143">
    <property type="entry name" value="hypF"/>
    <property type="match status" value="1"/>
</dbReference>
<feature type="domain" description="Acylphosphatase-like" evidence="10">
    <location>
        <begin position="3"/>
        <end position="89"/>
    </location>
</feature>
<dbReference type="EC" id="6.2.-.-" evidence="8"/>
<dbReference type="GO" id="GO:0008270">
    <property type="term" value="F:zinc ion binding"/>
    <property type="evidence" value="ECO:0007669"/>
    <property type="project" value="UniProtKB-KW"/>
</dbReference>
<dbReference type="GO" id="GO:0016743">
    <property type="term" value="F:carboxyl- or carbamoyltransferase activity"/>
    <property type="evidence" value="ECO:0007669"/>
    <property type="project" value="UniProtKB-UniRule"/>
</dbReference>
<evidence type="ECO:0000256" key="7">
    <source>
        <dbReference type="ARBA" id="ARBA00048220"/>
    </source>
</evidence>
<accession>A0A832A4I0</accession>
<comment type="caution">
    <text evidence="12">The sequence shown here is derived from an EMBL/GenBank/DDBJ whole genome shotgun (WGS) entry which is preliminary data.</text>
</comment>
<evidence type="ECO:0000256" key="5">
    <source>
        <dbReference type="ARBA" id="ARBA00022771"/>
    </source>
</evidence>
<keyword evidence="4" id="KW-0479">Metal-binding</keyword>
<dbReference type="Gene3D" id="3.30.110.120">
    <property type="match status" value="1"/>
</dbReference>
<keyword evidence="9" id="KW-0378">Hydrolase</keyword>
<dbReference type="PANTHER" id="PTHR42959">
    <property type="entry name" value="CARBAMOYLTRANSFERASE"/>
    <property type="match status" value="1"/>
</dbReference>
<dbReference type="EMBL" id="DSTK01000027">
    <property type="protein sequence ID" value="HFK97467.1"/>
    <property type="molecule type" value="Genomic_DNA"/>
</dbReference>
<comment type="similarity">
    <text evidence="2 8">Belongs to the carbamoyltransferase HypF family.</text>
</comment>
<dbReference type="InterPro" id="IPR055128">
    <property type="entry name" value="HypF_C_2"/>
</dbReference>
<dbReference type="Gene3D" id="3.30.420.40">
    <property type="match status" value="1"/>
</dbReference>
<dbReference type="InterPro" id="IPR004421">
    <property type="entry name" value="Carbamoyltransferase_HypF"/>
</dbReference>
<evidence type="ECO:0000256" key="2">
    <source>
        <dbReference type="ARBA" id="ARBA00008097"/>
    </source>
</evidence>
<dbReference type="PROSITE" id="PS00150">
    <property type="entry name" value="ACYLPHOSPHATASE_1"/>
    <property type="match status" value="1"/>
</dbReference>
<feature type="domain" description="YrdC-like" evidence="11">
    <location>
        <begin position="200"/>
        <end position="391"/>
    </location>
</feature>
<keyword evidence="6" id="KW-0862">Zinc</keyword>
<dbReference type="InterPro" id="IPR001792">
    <property type="entry name" value="Acylphosphatase-like_dom"/>
</dbReference>
<dbReference type="GO" id="GO:0051604">
    <property type="term" value="P:protein maturation"/>
    <property type="evidence" value="ECO:0007669"/>
    <property type="project" value="TreeGrafter"/>
</dbReference>
<sequence>MRRVGVRVEGIVQGVGFRPFVYQAARRWGLHGWVRNDATGVEIELEGPDGAVEGFLETLRREGPPLSRIRSIAVSDKPYQGLSGFHIVPSDASSLRTALISPDTAVCADCVRELLDPKDRRYRYPFINCTNCGPRYTIIQDIPYDRNKTTMARFSMCAACRAEYEDPTNRRFHAQPNACPVCGPHVWLEDAQGRILAERDEAVREAVRCLEKGRIVAVKGLGGFHLAVAATDEEAVSRLRRRKIREEKPFAVMFRDMGTVQAYCHVNPEEERLILSKERPIVLVRKRRPVAPSVTPIASSVAPRNAFLGVFLPYTPLHVLLFEDSAYHALVMTSGNRSDEPIVTENDEAREHLLGIADFFLLHDRDIYIRCDDSVTRVLPGGLMPIRRARGYVPVPVRLARSGPVVLATGAELKNTVCLTRDRDAFVSQHIGDLENLETLRAFEKTIEHLQKILDVRPTLIVHDLHPDYLSTQWAEAQAAPLPAAQEGEGGRNMDVPGEARSLYRIGVQHHHAHIASVAAERHADGPILGVALDGTGYGGDGTVWGGEFLYVDGAVCRRLGRFSHVPLPGGDRAVKEPWRTALAALWLLAGDGVEDLYGFFTNRWPEKERRGVLAMLRRGIHTPLTSSCGRLFDVMASLCGVRDRIHYEGQAAIELEQSLRIDGGAYGADLEKDGDLWVVDSRPLVAEAAEDLMRGCPPSVAACRFHNGIIHAVGRLLDRLGEETGLRTVALSGGVFQNVYLTTALVSLLKDAGWTVLTHDKVPPNDACISLGQAHIGRCLLERIGSAV</sequence>
<evidence type="ECO:0000256" key="9">
    <source>
        <dbReference type="PROSITE-ProRule" id="PRU00520"/>
    </source>
</evidence>
<dbReference type="UniPathway" id="UPA00335"/>
<dbReference type="Pfam" id="PF07503">
    <property type="entry name" value="zf-HYPF"/>
    <property type="match status" value="2"/>
</dbReference>
<proteinExistence type="inferred from homology"/>
<comment type="catalytic activity">
    <reaction evidence="7">
        <text>C-terminal L-cysteinyl-[HypE protein] + carbamoyl phosphate + ATP + H2O = C-terminal S-carboxamide-L-cysteinyl-[HypE protein] + AMP + phosphate + diphosphate + H(+)</text>
        <dbReference type="Rhea" id="RHEA:55636"/>
        <dbReference type="Rhea" id="RHEA-COMP:14247"/>
        <dbReference type="Rhea" id="RHEA-COMP:14392"/>
        <dbReference type="ChEBI" id="CHEBI:15377"/>
        <dbReference type="ChEBI" id="CHEBI:15378"/>
        <dbReference type="ChEBI" id="CHEBI:30616"/>
        <dbReference type="ChEBI" id="CHEBI:33019"/>
        <dbReference type="ChEBI" id="CHEBI:43474"/>
        <dbReference type="ChEBI" id="CHEBI:58228"/>
        <dbReference type="ChEBI" id="CHEBI:76913"/>
        <dbReference type="ChEBI" id="CHEBI:139126"/>
        <dbReference type="ChEBI" id="CHEBI:456215"/>
    </reaction>
</comment>
<dbReference type="PANTHER" id="PTHR42959:SF1">
    <property type="entry name" value="CARBAMOYLTRANSFERASE HYPF"/>
    <property type="match status" value="1"/>
</dbReference>
<evidence type="ECO:0000259" key="10">
    <source>
        <dbReference type="PROSITE" id="PS51160"/>
    </source>
</evidence>
<organism evidence="12">
    <name type="scientific">Desulfacinum infernum</name>
    <dbReference type="NCBI Taxonomy" id="35837"/>
    <lineage>
        <taxon>Bacteria</taxon>
        <taxon>Pseudomonadati</taxon>
        <taxon>Thermodesulfobacteriota</taxon>
        <taxon>Syntrophobacteria</taxon>
        <taxon>Syntrophobacterales</taxon>
        <taxon>Syntrophobacteraceae</taxon>
        <taxon>Desulfacinum</taxon>
    </lineage>
</organism>
<protein>
    <recommendedName>
        <fullName evidence="8">Carbamoyltransferase</fullName>
        <ecNumber evidence="8">6.2.-.-</ecNumber>
    </recommendedName>
</protein>
<dbReference type="SUPFAM" id="SSF54975">
    <property type="entry name" value="Acylphosphatase/BLUF domain-like"/>
    <property type="match status" value="1"/>
</dbReference>
<evidence type="ECO:0000256" key="1">
    <source>
        <dbReference type="ARBA" id="ARBA00004711"/>
    </source>
</evidence>
<evidence type="ECO:0000256" key="8">
    <source>
        <dbReference type="PIRNR" id="PIRNR006256"/>
    </source>
</evidence>
<evidence type="ECO:0000256" key="4">
    <source>
        <dbReference type="ARBA" id="ARBA00022723"/>
    </source>
</evidence>
<evidence type="ECO:0000256" key="6">
    <source>
        <dbReference type="ARBA" id="ARBA00022833"/>
    </source>
</evidence>
<name>A0A832A4I0_9BACT</name>
<dbReference type="Gene3D" id="3.90.870.50">
    <property type="match status" value="1"/>
</dbReference>
<dbReference type="Gene3D" id="3.30.420.360">
    <property type="match status" value="1"/>
</dbReference>
<gene>
    <name evidence="12" type="primary">hypF</name>
    <name evidence="12" type="ORF">ENS06_09130</name>
</gene>
<evidence type="ECO:0000256" key="3">
    <source>
        <dbReference type="ARBA" id="ARBA00022598"/>
    </source>
</evidence>
<dbReference type="Pfam" id="PF22521">
    <property type="entry name" value="HypF_C_2"/>
    <property type="match status" value="1"/>
</dbReference>